<gene>
    <name evidence="1" type="ORF">UABAM_05486</name>
</gene>
<reference evidence="1 2" key="1">
    <citation type="submission" date="2019-08" db="EMBL/GenBank/DDBJ databases">
        <title>Complete genome sequence of Candidatus Uab amorphum.</title>
        <authorList>
            <person name="Shiratori T."/>
            <person name="Suzuki S."/>
            <person name="Kakizawa Y."/>
            <person name="Ishida K."/>
        </authorList>
    </citation>
    <scope>NUCLEOTIDE SEQUENCE [LARGE SCALE GENOMIC DNA]</scope>
    <source>
        <strain evidence="1 2">SRT547</strain>
    </source>
</reference>
<sequence length="240" mass="28119">MKNTPKELAEIIGISETALEVYLFVLQHGELPEEKIQVLSNMSSQEVQDAIKELSDHQLISQKNNPQMFFAKTILQMQAGIEKQQQLVKDIKNFVWPSLQNQDNKRFFQFSGWDAIKQVYMELLQEARKTQLHFIAFENNLVNSKLGKDFVDKYVNLRTKYEITAHVICPKNLEDESYKKNYKNKYTKIKLIKNLDIDENVVIVGNSIMSFSPNTLDGNFHRNSSKANTWRSIFWHLWND</sequence>
<dbReference type="RefSeq" id="WP_151971114.1">
    <property type="nucleotide sequence ID" value="NZ_AP019860.1"/>
</dbReference>
<dbReference type="Gene3D" id="1.10.10.10">
    <property type="entry name" value="Winged helix-like DNA-binding domain superfamily/Winged helix DNA-binding domain"/>
    <property type="match status" value="1"/>
</dbReference>
<accession>A0A5S9IS17</accession>
<dbReference type="InterPro" id="IPR036388">
    <property type="entry name" value="WH-like_DNA-bd_sf"/>
</dbReference>
<evidence type="ECO:0000313" key="1">
    <source>
        <dbReference type="EMBL" id="BBM87083.1"/>
    </source>
</evidence>
<keyword evidence="2" id="KW-1185">Reference proteome</keyword>
<dbReference type="AlphaFoldDB" id="A0A5S9IS17"/>
<name>A0A5S9IS17_UABAM</name>
<dbReference type="OrthoDB" id="9895840at2"/>
<proteinExistence type="predicted"/>
<dbReference type="EMBL" id="AP019860">
    <property type="protein sequence ID" value="BBM87083.1"/>
    <property type="molecule type" value="Genomic_DNA"/>
</dbReference>
<evidence type="ECO:0000313" key="2">
    <source>
        <dbReference type="Proteomes" id="UP000326354"/>
    </source>
</evidence>
<dbReference type="Proteomes" id="UP000326354">
    <property type="component" value="Chromosome"/>
</dbReference>
<evidence type="ECO:0008006" key="3">
    <source>
        <dbReference type="Google" id="ProtNLM"/>
    </source>
</evidence>
<organism evidence="1 2">
    <name type="scientific">Uabimicrobium amorphum</name>
    <dbReference type="NCBI Taxonomy" id="2596890"/>
    <lineage>
        <taxon>Bacteria</taxon>
        <taxon>Pseudomonadati</taxon>
        <taxon>Planctomycetota</taxon>
        <taxon>Candidatus Uabimicrobiia</taxon>
        <taxon>Candidatus Uabimicrobiales</taxon>
        <taxon>Candidatus Uabimicrobiaceae</taxon>
        <taxon>Candidatus Uabimicrobium</taxon>
    </lineage>
</organism>
<protein>
    <recommendedName>
        <fullName evidence="3">Transcription regulator TrmB N-terminal domain-containing protein</fullName>
    </recommendedName>
</protein>
<dbReference type="KEGG" id="uam:UABAM_05486"/>